<name>A0A0R1H2Z3_9LACO</name>
<dbReference type="PANTHER" id="PTHR42788:SF7">
    <property type="entry name" value="NITRATE ABC TRANSPORTER ATP-BINDING PROTEIN"/>
    <property type="match status" value="1"/>
</dbReference>
<evidence type="ECO:0000256" key="5">
    <source>
        <dbReference type="ARBA" id="ARBA00022840"/>
    </source>
</evidence>
<feature type="domain" description="ABC transporter" evidence="7">
    <location>
        <begin position="7"/>
        <end position="252"/>
    </location>
</feature>
<dbReference type="SMART" id="SM00382">
    <property type="entry name" value="AAA"/>
    <property type="match status" value="1"/>
</dbReference>
<dbReference type="GO" id="GO:0005524">
    <property type="term" value="F:ATP binding"/>
    <property type="evidence" value="ECO:0007669"/>
    <property type="project" value="UniProtKB-KW"/>
</dbReference>
<dbReference type="InterPro" id="IPR003593">
    <property type="entry name" value="AAA+_ATPase"/>
</dbReference>
<organism evidence="8 9">
    <name type="scientific">Amylolactobacillus amylotrophicus DSM 20534</name>
    <dbReference type="NCBI Taxonomy" id="1423722"/>
    <lineage>
        <taxon>Bacteria</taxon>
        <taxon>Bacillati</taxon>
        <taxon>Bacillota</taxon>
        <taxon>Bacilli</taxon>
        <taxon>Lactobacillales</taxon>
        <taxon>Lactobacillaceae</taxon>
        <taxon>Amylolactobacillus</taxon>
    </lineage>
</organism>
<evidence type="ECO:0000313" key="8">
    <source>
        <dbReference type="EMBL" id="KRK38081.1"/>
    </source>
</evidence>
<keyword evidence="4" id="KW-0547">Nucleotide-binding</keyword>
<keyword evidence="6" id="KW-0472">Membrane</keyword>
<dbReference type="PATRIC" id="fig|1423722.3.peg.869"/>
<dbReference type="RefSeq" id="WP_054746273.1">
    <property type="nucleotide sequence ID" value="NZ_AZCV01000002.1"/>
</dbReference>
<dbReference type="InterPro" id="IPR017871">
    <property type="entry name" value="ABC_transporter-like_CS"/>
</dbReference>
<dbReference type="InterPro" id="IPR003439">
    <property type="entry name" value="ABC_transporter-like_ATP-bd"/>
</dbReference>
<dbReference type="AlphaFoldDB" id="A0A0R1H2Z3"/>
<evidence type="ECO:0000259" key="7">
    <source>
        <dbReference type="PROSITE" id="PS50893"/>
    </source>
</evidence>
<evidence type="ECO:0000256" key="2">
    <source>
        <dbReference type="ARBA" id="ARBA00022448"/>
    </source>
</evidence>
<reference evidence="8 9" key="1">
    <citation type="journal article" date="2015" name="Genome Announc.">
        <title>Expanding the biotechnology potential of lactobacilli through comparative genomics of 213 strains and associated genera.</title>
        <authorList>
            <person name="Sun Z."/>
            <person name="Harris H.M."/>
            <person name="McCann A."/>
            <person name="Guo C."/>
            <person name="Argimon S."/>
            <person name="Zhang W."/>
            <person name="Yang X."/>
            <person name="Jeffery I.B."/>
            <person name="Cooney J.C."/>
            <person name="Kagawa T.F."/>
            <person name="Liu W."/>
            <person name="Song Y."/>
            <person name="Salvetti E."/>
            <person name="Wrobel A."/>
            <person name="Rasinkangas P."/>
            <person name="Parkhill J."/>
            <person name="Rea M.C."/>
            <person name="O'Sullivan O."/>
            <person name="Ritari J."/>
            <person name="Douillard F.P."/>
            <person name="Paul Ross R."/>
            <person name="Yang R."/>
            <person name="Briner A.E."/>
            <person name="Felis G.E."/>
            <person name="de Vos W.M."/>
            <person name="Barrangou R."/>
            <person name="Klaenhammer T.R."/>
            <person name="Caufield P.W."/>
            <person name="Cui Y."/>
            <person name="Zhang H."/>
            <person name="O'Toole P.W."/>
        </authorList>
    </citation>
    <scope>NUCLEOTIDE SEQUENCE [LARGE SCALE GENOMIC DNA]</scope>
    <source>
        <strain evidence="8 9">DSM 20534</strain>
    </source>
</reference>
<dbReference type="Pfam" id="PF00005">
    <property type="entry name" value="ABC_tran"/>
    <property type="match status" value="1"/>
</dbReference>
<dbReference type="GO" id="GO:0016887">
    <property type="term" value="F:ATP hydrolysis activity"/>
    <property type="evidence" value="ECO:0007669"/>
    <property type="project" value="InterPro"/>
</dbReference>
<dbReference type="InterPro" id="IPR027417">
    <property type="entry name" value="P-loop_NTPase"/>
</dbReference>
<evidence type="ECO:0000256" key="6">
    <source>
        <dbReference type="ARBA" id="ARBA00023136"/>
    </source>
</evidence>
<keyword evidence="9" id="KW-1185">Reference proteome</keyword>
<dbReference type="PROSITE" id="PS50893">
    <property type="entry name" value="ABC_TRANSPORTER_2"/>
    <property type="match status" value="1"/>
</dbReference>
<comment type="caution">
    <text evidence="8">The sequence shown here is derived from an EMBL/GenBank/DDBJ whole genome shotgun (WGS) entry which is preliminary data.</text>
</comment>
<gene>
    <name evidence="8" type="ORF">FC62_GL000853</name>
</gene>
<evidence type="ECO:0000256" key="1">
    <source>
        <dbReference type="ARBA" id="ARBA00004202"/>
    </source>
</evidence>
<evidence type="ECO:0000256" key="3">
    <source>
        <dbReference type="ARBA" id="ARBA00022475"/>
    </source>
</evidence>
<dbReference type="Gene3D" id="3.40.50.300">
    <property type="entry name" value="P-loop containing nucleotide triphosphate hydrolases"/>
    <property type="match status" value="1"/>
</dbReference>
<evidence type="ECO:0000313" key="9">
    <source>
        <dbReference type="Proteomes" id="UP000050909"/>
    </source>
</evidence>
<proteinExistence type="predicted"/>
<sequence>MPVLEVKKLQQIFEQGTPNENHALKSIDLSLNEGDFMVIIGGNGAGKSTLLNSIAGSLPVSRGQIKINSQNVTYQNVAKRSRLISRVFQDPKSGTAPLLTVEENLSLALHRVEWRNFWRTGVKKSDQALFREKLAQLGLGLEDRLTTEIGLLSGGQRQAITLLMATIETPSLLLLDEHTAALDPKTSATVMELTDKLVKAQNITTLMITHNMDDAIKYGNRLIMLDHGQIAVELNAAEKKGMTVPKLMQLFKERSGKELNNDAMLLG</sequence>
<comment type="subcellular location">
    <subcellularLocation>
        <location evidence="1">Cell membrane</location>
        <topology evidence="1">Peripheral membrane protein</topology>
    </subcellularLocation>
</comment>
<dbReference type="InterPro" id="IPR050166">
    <property type="entry name" value="ABC_transporter_ATP-bind"/>
</dbReference>
<evidence type="ECO:0000256" key="4">
    <source>
        <dbReference type="ARBA" id="ARBA00022741"/>
    </source>
</evidence>
<dbReference type="PROSITE" id="PS00211">
    <property type="entry name" value="ABC_TRANSPORTER_1"/>
    <property type="match status" value="1"/>
</dbReference>
<dbReference type="GO" id="GO:0005886">
    <property type="term" value="C:plasma membrane"/>
    <property type="evidence" value="ECO:0007669"/>
    <property type="project" value="UniProtKB-SubCell"/>
</dbReference>
<keyword evidence="2" id="KW-0813">Transport</keyword>
<dbReference type="PANTHER" id="PTHR42788">
    <property type="entry name" value="TAURINE IMPORT ATP-BINDING PROTEIN-RELATED"/>
    <property type="match status" value="1"/>
</dbReference>
<dbReference type="SUPFAM" id="SSF52540">
    <property type="entry name" value="P-loop containing nucleoside triphosphate hydrolases"/>
    <property type="match status" value="1"/>
</dbReference>
<dbReference type="Proteomes" id="UP000050909">
    <property type="component" value="Unassembled WGS sequence"/>
</dbReference>
<keyword evidence="3" id="KW-1003">Cell membrane</keyword>
<dbReference type="EMBL" id="AZCV01000002">
    <property type="protein sequence ID" value="KRK38081.1"/>
    <property type="molecule type" value="Genomic_DNA"/>
</dbReference>
<keyword evidence="5" id="KW-0067">ATP-binding</keyword>
<accession>A0A0R1H2Z3</accession>
<protein>
    <submittedName>
        <fullName evidence="8">ABC-type uncharacterized transport system, ATPase component</fullName>
    </submittedName>
</protein>